<dbReference type="GO" id="GO:0016779">
    <property type="term" value="F:nucleotidyltransferase activity"/>
    <property type="evidence" value="ECO:0007669"/>
    <property type="project" value="UniProtKB-KW"/>
</dbReference>
<name>A0A542E8F0_9ACTN</name>
<evidence type="ECO:0000313" key="1">
    <source>
        <dbReference type="EMBL" id="TQJ11549.1"/>
    </source>
</evidence>
<gene>
    <name evidence="1" type="ORF">FB475_4468</name>
</gene>
<organism evidence="1 2">
    <name type="scientific">Kribbella jejuensis</name>
    <dbReference type="NCBI Taxonomy" id="236068"/>
    <lineage>
        <taxon>Bacteria</taxon>
        <taxon>Bacillati</taxon>
        <taxon>Actinomycetota</taxon>
        <taxon>Actinomycetes</taxon>
        <taxon>Propionibacteriales</taxon>
        <taxon>Kribbellaceae</taxon>
        <taxon>Kribbella</taxon>
    </lineage>
</organism>
<dbReference type="Gene3D" id="3.30.460.10">
    <property type="entry name" value="Beta Polymerase, domain 2"/>
    <property type="match status" value="1"/>
</dbReference>
<sequence>MTVVGERVPEHLRELAERVVKAAEADERMLAVVAGGSVATGTSDEYSDLDLVLVCTPEAHESVLASAREFAERIGPVLTSFTGEHVGERRLLIVLYGPPLAHVDLKFVTPEQLAVRVEDGLVLWQRSDVVERAYAGSAPRWPEADPQWIEDRFWGWVHYIEVKIARGELFEAIEGLGALRSAAIAPLAVRGRTAKPSGVRRLETLAPELVPELRATVATADPEDCRRALRAAVALYRKVREGVPMVRRTAAEEAVVDFLG</sequence>
<keyword evidence="1" id="KW-0548">Nucleotidyltransferase</keyword>
<keyword evidence="2" id="KW-1185">Reference proteome</keyword>
<proteinExistence type="predicted"/>
<accession>A0A542E8F0</accession>
<evidence type="ECO:0000313" key="2">
    <source>
        <dbReference type="Proteomes" id="UP000316298"/>
    </source>
</evidence>
<comment type="caution">
    <text evidence="1">The sequence shown here is derived from an EMBL/GenBank/DDBJ whole genome shotgun (WGS) entry which is preliminary data.</text>
</comment>
<dbReference type="RefSeq" id="WP_185759393.1">
    <property type="nucleotide sequence ID" value="NZ_BAAAKA010000046.1"/>
</dbReference>
<dbReference type="InterPro" id="IPR043519">
    <property type="entry name" value="NT_sf"/>
</dbReference>
<dbReference type="Pfam" id="PF04439">
    <property type="entry name" value="Adenyl_transf"/>
    <property type="match status" value="1"/>
</dbReference>
<dbReference type="SUPFAM" id="SSF81301">
    <property type="entry name" value="Nucleotidyltransferase"/>
    <property type="match status" value="1"/>
</dbReference>
<dbReference type="InterPro" id="IPR007530">
    <property type="entry name" value="Aminoglycoside_adenylylTfrase"/>
</dbReference>
<protein>
    <submittedName>
        <fullName evidence="1">Streptomycin adenylyltransferase</fullName>
    </submittedName>
</protein>
<dbReference type="EMBL" id="VFMM01000002">
    <property type="protein sequence ID" value="TQJ11549.1"/>
    <property type="molecule type" value="Genomic_DNA"/>
</dbReference>
<dbReference type="CDD" id="cd05403">
    <property type="entry name" value="NT_KNTase_like"/>
    <property type="match status" value="1"/>
</dbReference>
<reference evidence="1 2" key="1">
    <citation type="submission" date="2019-06" db="EMBL/GenBank/DDBJ databases">
        <title>Sequencing the genomes of 1000 actinobacteria strains.</title>
        <authorList>
            <person name="Klenk H.-P."/>
        </authorList>
    </citation>
    <scope>NUCLEOTIDE SEQUENCE [LARGE SCALE GENOMIC DNA]</scope>
    <source>
        <strain evidence="1 2">DSM 17305</strain>
    </source>
</reference>
<dbReference type="Proteomes" id="UP000316298">
    <property type="component" value="Unassembled WGS sequence"/>
</dbReference>
<dbReference type="AlphaFoldDB" id="A0A542E8F0"/>
<keyword evidence="1" id="KW-0808">Transferase</keyword>
<dbReference type="Gene3D" id="1.20.120.330">
    <property type="entry name" value="Nucleotidyltransferases domain 2"/>
    <property type="match status" value="1"/>
</dbReference>